<sequence>MDIRSILLIALFMSIGKFNSAEGAKILSIFPYSGPSQYIFISPLLKALAEKGHEVTSISTFPQKKPLKNFRDVVVMENSNIFDEMFTQATAGEAEGKSFFEEFAELSSLGVTASSNVMENVDVKKLLKNEKFDLIIIEVFGTESLFGLGEYFQAPMIGVSTFGTIGFIDYLTANPSPASYIPHMSLEYDSHMSLWQRTVNVLTNVVDNLCTNFFLIAGQEKVYKKYFPNAKLSLDEARRNVSLVLLNDHFSLQAPRPYVPNMIEVGGLHIKQKPDPLEEDLQKFLDDSPEGVIYFSMGSNAKSKDLAPHTLQAILSTFAELKIKVLWKFELEELPNKPANVVIRKWFNQPSILAHPNVKLFISHGGYLSTTETIFHGKPILGIPVLGDQFMNVKNAVKAGFALRLDLRSLTKEKFMQSIQELWTNPRYTNAVKTLSKRYRDQPLTPLETAIFWVEYVLRHDGAPHIRNAGQDLSFWQYHNIDVYLLLASCIVVVFTLIASLIRFGKKLICAISKSMKKSKKSKIKKNK</sequence>
<keyword evidence="6" id="KW-1185">Reference proteome</keyword>
<evidence type="ECO:0000256" key="3">
    <source>
        <dbReference type="ARBA" id="ARBA00022679"/>
    </source>
</evidence>
<gene>
    <name evidence="7" type="primary">LOC131801104</name>
</gene>
<keyword evidence="5" id="KW-0472">Membrane</keyword>
<dbReference type="InterPro" id="IPR002213">
    <property type="entry name" value="UDP_glucos_trans"/>
</dbReference>
<name>A0ABM3UNT8_MUSDO</name>
<dbReference type="PANTHER" id="PTHR48043:SF159">
    <property type="entry name" value="EG:EG0003.4 PROTEIN-RELATED"/>
    <property type="match status" value="1"/>
</dbReference>
<dbReference type="Pfam" id="PF00201">
    <property type="entry name" value="UDPGT"/>
    <property type="match status" value="1"/>
</dbReference>
<feature type="transmembrane region" description="Helical" evidence="5">
    <location>
        <begin position="483"/>
        <end position="504"/>
    </location>
</feature>
<keyword evidence="2 4" id="KW-0328">Glycosyltransferase</keyword>
<reference evidence="7" key="1">
    <citation type="submission" date="2025-08" db="UniProtKB">
        <authorList>
            <consortium name="RefSeq"/>
        </authorList>
    </citation>
    <scope>IDENTIFICATION</scope>
    <source>
        <strain evidence="7">Aabys</strain>
        <tissue evidence="7">Whole body</tissue>
    </source>
</reference>
<keyword evidence="5" id="KW-0732">Signal</keyword>
<dbReference type="SUPFAM" id="SSF53756">
    <property type="entry name" value="UDP-Glycosyltransferase/glycogen phosphorylase"/>
    <property type="match status" value="1"/>
</dbReference>
<evidence type="ECO:0000256" key="2">
    <source>
        <dbReference type="ARBA" id="ARBA00022676"/>
    </source>
</evidence>
<evidence type="ECO:0000256" key="5">
    <source>
        <dbReference type="RuleBase" id="RU362059"/>
    </source>
</evidence>
<protein>
    <recommendedName>
        <fullName evidence="5">UDP-glucuronosyltransferase</fullName>
        <ecNumber evidence="5">2.4.1.17</ecNumber>
    </recommendedName>
</protein>
<dbReference type="CDD" id="cd03784">
    <property type="entry name" value="GT1_Gtf-like"/>
    <property type="match status" value="1"/>
</dbReference>
<keyword evidence="5" id="KW-0812">Transmembrane</keyword>
<comment type="subcellular location">
    <subcellularLocation>
        <location evidence="5">Membrane</location>
        <topology evidence="5">Single-pass membrane protein</topology>
    </subcellularLocation>
</comment>
<comment type="catalytic activity">
    <reaction evidence="5">
        <text>glucuronate acceptor + UDP-alpha-D-glucuronate = acceptor beta-D-glucuronoside + UDP + H(+)</text>
        <dbReference type="Rhea" id="RHEA:21032"/>
        <dbReference type="ChEBI" id="CHEBI:15378"/>
        <dbReference type="ChEBI" id="CHEBI:58052"/>
        <dbReference type="ChEBI" id="CHEBI:58223"/>
        <dbReference type="ChEBI" id="CHEBI:132367"/>
        <dbReference type="ChEBI" id="CHEBI:132368"/>
        <dbReference type="EC" id="2.4.1.17"/>
    </reaction>
</comment>
<feature type="chain" id="PRO_5044969925" description="UDP-glucuronosyltransferase" evidence="5">
    <location>
        <begin position="24"/>
        <end position="528"/>
    </location>
</feature>
<evidence type="ECO:0000256" key="4">
    <source>
        <dbReference type="RuleBase" id="RU003718"/>
    </source>
</evidence>
<dbReference type="Proteomes" id="UP001652621">
    <property type="component" value="Unplaced"/>
</dbReference>
<evidence type="ECO:0000313" key="7">
    <source>
        <dbReference type="RefSeq" id="XP_058975187.1"/>
    </source>
</evidence>
<dbReference type="InterPro" id="IPR035595">
    <property type="entry name" value="UDP_glycos_trans_CS"/>
</dbReference>
<dbReference type="PROSITE" id="PS00375">
    <property type="entry name" value="UDPGT"/>
    <property type="match status" value="1"/>
</dbReference>
<keyword evidence="5" id="KW-1133">Transmembrane helix</keyword>
<accession>A0ABM3UNT8</accession>
<dbReference type="GeneID" id="131801104"/>
<feature type="signal peptide" evidence="5">
    <location>
        <begin position="1"/>
        <end position="23"/>
    </location>
</feature>
<proteinExistence type="inferred from homology"/>
<evidence type="ECO:0000313" key="6">
    <source>
        <dbReference type="Proteomes" id="UP001652621"/>
    </source>
</evidence>
<dbReference type="InterPro" id="IPR050271">
    <property type="entry name" value="UDP-glycosyltransferase"/>
</dbReference>
<comment type="similarity">
    <text evidence="1 4">Belongs to the UDP-glycosyltransferase family.</text>
</comment>
<evidence type="ECO:0000256" key="1">
    <source>
        <dbReference type="ARBA" id="ARBA00009995"/>
    </source>
</evidence>
<dbReference type="Gene3D" id="3.40.50.2000">
    <property type="entry name" value="Glycogen Phosphorylase B"/>
    <property type="match status" value="1"/>
</dbReference>
<dbReference type="EC" id="2.4.1.17" evidence="5"/>
<dbReference type="PANTHER" id="PTHR48043">
    <property type="entry name" value="EG:EG0003.4 PROTEIN-RELATED"/>
    <property type="match status" value="1"/>
</dbReference>
<dbReference type="RefSeq" id="XP_058975187.1">
    <property type="nucleotide sequence ID" value="XM_059119204.1"/>
</dbReference>
<organism evidence="6 7">
    <name type="scientific">Musca domestica</name>
    <name type="common">House fly</name>
    <dbReference type="NCBI Taxonomy" id="7370"/>
    <lineage>
        <taxon>Eukaryota</taxon>
        <taxon>Metazoa</taxon>
        <taxon>Ecdysozoa</taxon>
        <taxon>Arthropoda</taxon>
        <taxon>Hexapoda</taxon>
        <taxon>Insecta</taxon>
        <taxon>Pterygota</taxon>
        <taxon>Neoptera</taxon>
        <taxon>Endopterygota</taxon>
        <taxon>Diptera</taxon>
        <taxon>Brachycera</taxon>
        <taxon>Muscomorpha</taxon>
        <taxon>Muscoidea</taxon>
        <taxon>Muscidae</taxon>
        <taxon>Musca</taxon>
    </lineage>
</organism>
<keyword evidence="3 4" id="KW-0808">Transferase</keyword>